<dbReference type="InterPro" id="IPR050122">
    <property type="entry name" value="RTK"/>
</dbReference>
<keyword evidence="7" id="KW-0732">Signal</keyword>
<evidence type="ECO:0000256" key="13">
    <source>
        <dbReference type="ARBA" id="ARBA00023137"/>
    </source>
</evidence>
<feature type="domain" description="Protein kinase" evidence="20">
    <location>
        <begin position="662"/>
        <end position="919"/>
    </location>
</feature>
<evidence type="ECO:0000256" key="6">
    <source>
        <dbReference type="ARBA" id="ARBA00022692"/>
    </source>
</evidence>
<dbReference type="FunFam" id="2.10.220.10:FF:000002">
    <property type="entry name" value="Receptor protein-tyrosine kinase"/>
    <property type="match status" value="1"/>
</dbReference>
<accession>A0A8C2H2G0</accession>
<keyword evidence="5" id="KW-0808">Transferase</keyword>
<evidence type="ECO:0000256" key="16">
    <source>
        <dbReference type="ARBA" id="ARBA00023180"/>
    </source>
</evidence>
<dbReference type="Pfam" id="PF07714">
    <property type="entry name" value="PK_Tyr_Ser-Thr"/>
    <property type="match status" value="1"/>
</dbReference>
<dbReference type="GO" id="GO:0005524">
    <property type="term" value="F:ATP binding"/>
    <property type="evidence" value="ECO:0007669"/>
    <property type="project" value="UniProtKB-UniRule"/>
</dbReference>
<evidence type="ECO:0000313" key="21">
    <source>
        <dbReference type="Ensembl" id="ENSCCRP00020013722.1"/>
    </source>
</evidence>
<evidence type="ECO:0000256" key="9">
    <source>
        <dbReference type="ARBA" id="ARBA00022777"/>
    </source>
</evidence>
<keyword evidence="13" id="KW-0829">Tyrosine-protein kinase</keyword>
<evidence type="ECO:0000256" key="4">
    <source>
        <dbReference type="ARBA" id="ARBA00022553"/>
    </source>
</evidence>
<evidence type="ECO:0000256" key="5">
    <source>
        <dbReference type="ARBA" id="ARBA00022679"/>
    </source>
</evidence>
<dbReference type="FunFam" id="3.80.20.20:FF:000013">
    <property type="entry name" value="Erb-b2 receptor tyrosine kinase 3a"/>
    <property type="match status" value="1"/>
</dbReference>
<dbReference type="Gene3D" id="1.10.510.10">
    <property type="entry name" value="Transferase(Phosphotransferase) domain 1"/>
    <property type="match status" value="1"/>
</dbReference>
<dbReference type="EC" id="2.7.10.1" evidence="3"/>
<keyword evidence="16" id="KW-0325">Glycoprotein</keyword>
<dbReference type="Proteomes" id="UP000694701">
    <property type="component" value="Unplaced"/>
</dbReference>
<dbReference type="GO" id="GO:0008284">
    <property type="term" value="P:positive regulation of cell population proliferation"/>
    <property type="evidence" value="ECO:0007669"/>
    <property type="project" value="TreeGrafter"/>
</dbReference>
<comment type="subcellular location">
    <subcellularLocation>
        <location evidence="1">Endomembrane system</location>
    </subcellularLocation>
    <subcellularLocation>
        <location evidence="2">Membrane</location>
        <topology evidence="2">Single-pass type I membrane protein</topology>
    </subcellularLocation>
</comment>
<keyword evidence="12 19" id="KW-0472">Membrane</keyword>
<dbReference type="SUPFAM" id="SSF56112">
    <property type="entry name" value="Protein kinase-like (PK-like)"/>
    <property type="match status" value="1"/>
</dbReference>
<evidence type="ECO:0000256" key="11">
    <source>
        <dbReference type="ARBA" id="ARBA00022989"/>
    </source>
</evidence>
<dbReference type="CDD" id="cd00064">
    <property type="entry name" value="FU"/>
    <property type="match status" value="3"/>
</dbReference>
<dbReference type="SUPFAM" id="SSF57184">
    <property type="entry name" value="Growth factor receptor domain"/>
    <property type="match status" value="2"/>
</dbReference>
<evidence type="ECO:0000256" key="8">
    <source>
        <dbReference type="ARBA" id="ARBA00022741"/>
    </source>
</evidence>
<evidence type="ECO:0000256" key="2">
    <source>
        <dbReference type="ARBA" id="ARBA00004479"/>
    </source>
</evidence>
<dbReference type="Gene3D" id="2.10.220.10">
    <property type="entry name" value="Hormone Receptor, Insulin-like Growth Factor Receptor 1, Chain A, domain 2"/>
    <property type="match status" value="3"/>
</dbReference>
<dbReference type="PROSITE" id="PS00107">
    <property type="entry name" value="PROTEIN_KINASE_ATP"/>
    <property type="match status" value="1"/>
</dbReference>
<dbReference type="GO" id="GO:0043066">
    <property type="term" value="P:negative regulation of apoptotic process"/>
    <property type="evidence" value="ECO:0007669"/>
    <property type="project" value="TreeGrafter"/>
</dbReference>
<dbReference type="GO" id="GO:0022008">
    <property type="term" value="P:neurogenesis"/>
    <property type="evidence" value="ECO:0007669"/>
    <property type="project" value="TreeGrafter"/>
</dbReference>
<dbReference type="FunFam" id="2.10.220.10:FF:000001">
    <property type="entry name" value="Receptor protein-tyrosine kinase"/>
    <property type="match status" value="1"/>
</dbReference>
<proteinExistence type="predicted"/>
<dbReference type="Gene3D" id="3.80.20.20">
    <property type="entry name" value="Receptor L-domain"/>
    <property type="match status" value="2"/>
</dbReference>
<evidence type="ECO:0000256" key="1">
    <source>
        <dbReference type="ARBA" id="ARBA00004308"/>
    </source>
</evidence>
<dbReference type="PROSITE" id="PS50011">
    <property type="entry name" value="PROTEIN_KINASE_DOM"/>
    <property type="match status" value="1"/>
</dbReference>
<dbReference type="Pfam" id="PF01030">
    <property type="entry name" value="Recep_L_domain"/>
    <property type="match status" value="2"/>
</dbReference>
<dbReference type="InterPro" id="IPR011009">
    <property type="entry name" value="Kinase-like_dom_sf"/>
</dbReference>
<evidence type="ECO:0000256" key="3">
    <source>
        <dbReference type="ARBA" id="ARBA00011902"/>
    </source>
</evidence>
<evidence type="ECO:0000256" key="10">
    <source>
        <dbReference type="ARBA" id="ARBA00022840"/>
    </source>
</evidence>
<dbReference type="FunFam" id="1.10.510.10:FF:000233">
    <property type="entry name" value="receptor tyrosine-protein kinase erbB-3"/>
    <property type="match status" value="1"/>
</dbReference>
<evidence type="ECO:0000256" key="19">
    <source>
        <dbReference type="SAM" id="Phobius"/>
    </source>
</evidence>
<dbReference type="GO" id="GO:0038131">
    <property type="term" value="F:neuregulin receptor activity"/>
    <property type="evidence" value="ECO:0007669"/>
    <property type="project" value="TreeGrafter"/>
</dbReference>
<dbReference type="FunFam" id="3.30.200.20:FF:000276">
    <property type="entry name" value="Receptor tyrosine-protein kinase erbB-3"/>
    <property type="match status" value="1"/>
</dbReference>
<dbReference type="GO" id="GO:0007169">
    <property type="term" value="P:cell surface receptor protein tyrosine kinase signaling pathway"/>
    <property type="evidence" value="ECO:0007669"/>
    <property type="project" value="TreeGrafter"/>
</dbReference>
<dbReference type="Ensembl" id="ENSCCRT00020015133.1">
    <property type="protein sequence ID" value="ENSCCRP00020013722.1"/>
    <property type="gene ID" value="ENSCCRG00020002397.1"/>
</dbReference>
<dbReference type="SMART" id="SM00261">
    <property type="entry name" value="FU"/>
    <property type="match status" value="3"/>
</dbReference>
<evidence type="ECO:0000313" key="22">
    <source>
        <dbReference type="Proteomes" id="UP000694701"/>
    </source>
</evidence>
<dbReference type="PANTHER" id="PTHR24416">
    <property type="entry name" value="TYROSINE-PROTEIN KINASE RECEPTOR"/>
    <property type="match status" value="1"/>
</dbReference>
<dbReference type="GO" id="GO:0009925">
    <property type="term" value="C:basal plasma membrane"/>
    <property type="evidence" value="ECO:0007669"/>
    <property type="project" value="TreeGrafter"/>
</dbReference>
<dbReference type="GO" id="GO:0038132">
    <property type="term" value="F:neuregulin binding"/>
    <property type="evidence" value="ECO:0007669"/>
    <property type="project" value="TreeGrafter"/>
</dbReference>
<evidence type="ECO:0000259" key="20">
    <source>
        <dbReference type="PROSITE" id="PS50011"/>
    </source>
</evidence>
<keyword evidence="15" id="KW-0675">Receptor</keyword>
<dbReference type="InterPro" id="IPR000719">
    <property type="entry name" value="Prot_kinase_dom"/>
</dbReference>
<dbReference type="InterPro" id="IPR006211">
    <property type="entry name" value="Furin-like_Cys-rich_dom"/>
</dbReference>
<dbReference type="InterPro" id="IPR009030">
    <property type="entry name" value="Growth_fac_rcpt_cys_sf"/>
</dbReference>
<comment type="catalytic activity">
    <reaction evidence="17">
        <text>L-tyrosyl-[protein] + ATP = O-phospho-L-tyrosyl-[protein] + ADP + H(+)</text>
        <dbReference type="Rhea" id="RHEA:10596"/>
        <dbReference type="Rhea" id="RHEA-COMP:10136"/>
        <dbReference type="Rhea" id="RHEA-COMP:20101"/>
        <dbReference type="ChEBI" id="CHEBI:15378"/>
        <dbReference type="ChEBI" id="CHEBI:30616"/>
        <dbReference type="ChEBI" id="CHEBI:46858"/>
        <dbReference type="ChEBI" id="CHEBI:61978"/>
        <dbReference type="ChEBI" id="CHEBI:456216"/>
        <dbReference type="EC" id="2.7.10.1"/>
    </reaction>
</comment>
<evidence type="ECO:0000256" key="18">
    <source>
        <dbReference type="PROSITE-ProRule" id="PRU10141"/>
    </source>
</evidence>
<dbReference type="Gene3D" id="3.30.200.20">
    <property type="entry name" value="Phosphorylase Kinase, domain 1"/>
    <property type="match status" value="1"/>
</dbReference>
<dbReference type="InterPro" id="IPR000494">
    <property type="entry name" value="Rcpt_L-dom"/>
</dbReference>
<dbReference type="InterPro" id="IPR017441">
    <property type="entry name" value="Protein_kinase_ATP_BS"/>
</dbReference>
<name>A0A8C2H2G0_CYPCA</name>
<evidence type="ECO:0000256" key="15">
    <source>
        <dbReference type="ARBA" id="ARBA00023170"/>
    </source>
</evidence>
<protein>
    <recommendedName>
        <fullName evidence="3">receptor protein-tyrosine kinase</fullName>
        <ecNumber evidence="3">2.7.10.1</ecNumber>
    </recommendedName>
</protein>
<dbReference type="GO" id="GO:0012505">
    <property type="term" value="C:endomembrane system"/>
    <property type="evidence" value="ECO:0007669"/>
    <property type="project" value="UniProtKB-SubCell"/>
</dbReference>
<keyword evidence="9" id="KW-0418">Kinase</keyword>
<keyword evidence="8 18" id="KW-0547">Nucleotide-binding</keyword>
<keyword evidence="6 19" id="KW-0812">Transmembrane</keyword>
<dbReference type="Pfam" id="PF14843">
    <property type="entry name" value="GF_recep_IV"/>
    <property type="match status" value="1"/>
</dbReference>
<dbReference type="GO" id="GO:0004714">
    <property type="term" value="F:transmembrane receptor protein tyrosine kinase activity"/>
    <property type="evidence" value="ECO:0007669"/>
    <property type="project" value="UniProtKB-EC"/>
</dbReference>
<dbReference type="SUPFAM" id="SSF52058">
    <property type="entry name" value="L domain-like"/>
    <property type="match status" value="2"/>
</dbReference>
<feature type="transmembrane region" description="Helical" evidence="19">
    <location>
        <begin position="594"/>
        <end position="618"/>
    </location>
</feature>
<dbReference type="GO" id="GO:0043235">
    <property type="term" value="C:receptor complex"/>
    <property type="evidence" value="ECO:0007669"/>
    <property type="project" value="TreeGrafter"/>
</dbReference>
<evidence type="ECO:0000256" key="7">
    <source>
        <dbReference type="ARBA" id="ARBA00022729"/>
    </source>
</evidence>
<keyword evidence="4" id="KW-0597">Phosphoprotein</keyword>
<dbReference type="CDD" id="cd12095">
    <property type="entry name" value="TM_ErbB3"/>
    <property type="match status" value="1"/>
</dbReference>
<dbReference type="Pfam" id="PF00757">
    <property type="entry name" value="Furin-like"/>
    <property type="match status" value="1"/>
</dbReference>
<evidence type="ECO:0000256" key="12">
    <source>
        <dbReference type="ARBA" id="ARBA00023136"/>
    </source>
</evidence>
<reference evidence="21" key="1">
    <citation type="submission" date="2025-08" db="UniProtKB">
        <authorList>
            <consortium name="Ensembl"/>
        </authorList>
    </citation>
    <scope>IDENTIFICATION</scope>
</reference>
<dbReference type="InterPro" id="IPR006212">
    <property type="entry name" value="Furin_repeat"/>
</dbReference>
<evidence type="ECO:0000256" key="14">
    <source>
        <dbReference type="ARBA" id="ARBA00023157"/>
    </source>
</evidence>
<dbReference type="InterPro" id="IPR032778">
    <property type="entry name" value="GF_recep_IV"/>
</dbReference>
<dbReference type="Gene3D" id="6.10.250.2930">
    <property type="match status" value="1"/>
</dbReference>
<dbReference type="PANTHER" id="PTHR24416:SF88">
    <property type="entry name" value="RECEPTOR TYROSINE-PROTEIN KINASE ERBB-3"/>
    <property type="match status" value="1"/>
</dbReference>
<dbReference type="InterPro" id="IPR036941">
    <property type="entry name" value="Rcpt_L-dom_sf"/>
</dbReference>
<dbReference type="AlphaFoldDB" id="A0A8C2H2G0"/>
<dbReference type="InterPro" id="IPR044912">
    <property type="entry name" value="Egfr_JX_dom"/>
</dbReference>
<dbReference type="InterPro" id="IPR001245">
    <property type="entry name" value="Ser-Thr/Tyr_kinase_cat_dom"/>
</dbReference>
<dbReference type="PRINTS" id="PR00109">
    <property type="entry name" value="TYRKINASE"/>
</dbReference>
<organism evidence="21 22">
    <name type="scientific">Cyprinus carpio</name>
    <name type="common">Common carp</name>
    <dbReference type="NCBI Taxonomy" id="7962"/>
    <lineage>
        <taxon>Eukaryota</taxon>
        <taxon>Metazoa</taxon>
        <taxon>Chordata</taxon>
        <taxon>Craniata</taxon>
        <taxon>Vertebrata</taxon>
        <taxon>Euteleostomi</taxon>
        <taxon>Actinopterygii</taxon>
        <taxon>Neopterygii</taxon>
        <taxon>Teleostei</taxon>
        <taxon>Ostariophysi</taxon>
        <taxon>Cypriniformes</taxon>
        <taxon>Cyprinidae</taxon>
        <taxon>Cyprininae</taxon>
        <taxon>Cyprinus</taxon>
    </lineage>
</organism>
<evidence type="ECO:0000256" key="17">
    <source>
        <dbReference type="ARBA" id="ARBA00051243"/>
    </source>
</evidence>
<keyword evidence="11 19" id="KW-1133">Transmembrane helix</keyword>
<feature type="binding site" evidence="18">
    <location>
        <position position="695"/>
    </location>
    <ligand>
        <name>ATP</name>
        <dbReference type="ChEBI" id="CHEBI:30616"/>
    </ligand>
</feature>
<sequence length="939" mass="105701">MIHKLIYSIVRSNYFLFPPVCTGTKNALSSTGSPAQHYNNLKERYTGCEIVMGNLEITQMESDLDFSFLGSIREVTGYILIAMNQFSRLPLDQLRVIRGSSLYEKEWALSVFHNFESHSGLEDLGLTNLTEILEGGVQIVHNRNLSYAPWINWRDIRLWTVLLLYKMIRRCFVCISVTKTVCAPQCHGHCFGTNPNECCHTECAGGCIGPRDTDCFACRHVNHSDACVPHCPWPLVYNRQTFQLEPNSEAMYQYGSICVPKCPGELRVTTQFTTGESLTKIFLFLCIVCEGTGANHRQTVDSSNIDSFINCTKIQGSLHFLILGIKGDVYLNIPPLEPEKLKVFNTVREITGILNIQSWPDELSDLSVFSSLTTIQGRSLLKPFSLLVMKIPSLTSLGLHSLREISDGCVYITQNKNLCYHHTVNWTQIVTSNCDNDIKDNKPQIKCEEEGHVCDPLCSDSGCWGPGPEQCLSCRNHSRLGTCVSHCNLYSGSPREFAAPNGECLACHPECLPQNGKQTCKGKGADQCVACSNMMDGPHCVSTCPNGVNGEKGQTIFKYPNAEGHCKPCHLNCTRGKYKRCQTLTKHPPLSSQIAGISVAVFAGIIVLLAVFVLGFLYRRGLAIRRKRALRRYLESGESMEPLDPGEKGTKVHARILKPQELRKGKLLGYGVFGTVNKGLWIPEGDSVKIPVAIKSIQDRSGRQTFTEITDHMLAMGGLDHPYIVRLLGICPGTNLQLVTQLSPQGSLLQHLRQHKDRLDPQRLLNWCVQIAKGMYYLEEHCIAHRNLAARNVLLKSDYIVQISDFGVVDLLYPDDKKYVYSEHKMPIKWMALESILFRRYTHQSDVWSYGVTVWEMMSYGAEPYASMHPNDVPGLLEKGERLAQPQICTIDVYMVMVKCWMIDENVRPTFKELASEFTRMARDPPRYLVVKVRKQDFI</sequence>
<keyword evidence="14" id="KW-1015">Disulfide bond</keyword>
<keyword evidence="10 18" id="KW-0067">ATP-binding</keyword>